<feature type="domain" description="PTS EIIA type-2" evidence="1">
    <location>
        <begin position="5"/>
        <end position="151"/>
    </location>
</feature>
<dbReference type="InterPro" id="IPR051541">
    <property type="entry name" value="PTS_SugarTrans_NitroReg"/>
</dbReference>
<dbReference type="Proteomes" id="UP000051213">
    <property type="component" value="Unassembled WGS sequence"/>
</dbReference>
<dbReference type="PANTHER" id="PTHR47738">
    <property type="entry name" value="PTS SYSTEM FRUCTOSE-LIKE EIIA COMPONENT-RELATED"/>
    <property type="match status" value="1"/>
</dbReference>
<evidence type="ECO:0000313" key="3">
    <source>
        <dbReference type="Proteomes" id="UP000051213"/>
    </source>
</evidence>
<evidence type="ECO:0000313" key="2">
    <source>
        <dbReference type="EMBL" id="KRO97014.1"/>
    </source>
</evidence>
<evidence type="ECO:0000259" key="1">
    <source>
        <dbReference type="PROSITE" id="PS51094"/>
    </source>
</evidence>
<dbReference type="PANTHER" id="PTHR47738:SF1">
    <property type="entry name" value="NITROGEN REGULATORY PROTEIN"/>
    <property type="match status" value="1"/>
</dbReference>
<dbReference type="Gene3D" id="3.40.930.10">
    <property type="entry name" value="Mannitol-specific EII, Chain A"/>
    <property type="match status" value="1"/>
</dbReference>
<organism evidence="2 3">
    <name type="scientific">SAR92 bacterium BACL26 MAG-121220-bin70</name>
    <dbReference type="NCBI Taxonomy" id="1655626"/>
    <lineage>
        <taxon>Bacteria</taxon>
        <taxon>Pseudomonadati</taxon>
        <taxon>Pseudomonadota</taxon>
        <taxon>Gammaproteobacteria</taxon>
        <taxon>Cellvibrionales</taxon>
        <taxon>Porticoccaceae</taxon>
        <taxon>SAR92 clade</taxon>
    </lineage>
</organism>
<dbReference type="AlphaFoldDB" id="A0A0R2UC21"/>
<protein>
    <submittedName>
        <fullName evidence="2">PTS fructose transporter subunit IIA</fullName>
    </submittedName>
</protein>
<reference evidence="2 3" key="1">
    <citation type="submission" date="2015-10" db="EMBL/GenBank/DDBJ databases">
        <title>Metagenome-Assembled Genomes uncover a global brackish microbiome.</title>
        <authorList>
            <person name="Hugerth L.W."/>
            <person name="Larsson J."/>
            <person name="Alneberg J."/>
            <person name="Lindh M.V."/>
            <person name="Legrand C."/>
            <person name="Pinhassi J."/>
            <person name="Andersson A.F."/>
        </authorList>
    </citation>
    <scope>NUCLEOTIDE SEQUENCE [LARGE SCALE GENOMIC DNA]</scope>
    <source>
        <strain evidence="2">BACL26 MAG-121220-bin70</strain>
    </source>
</reference>
<dbReference type="InterPro" id="IPR002178">
    <property type="entry name" value="PTS_EIIA_type-2_dom"/>
</dbReference>
<dbReference type="GO" id="GO:0030295">
    <property type="term" value="F:protein kinase activator activity"/>
    <property type="evidence" value="ECO:0007669"/>
    <property type="project" value="TreeGrafter"/>
</dbReference>
<comment type="caution">
    <text evidence="2">The sequence shown here is derived from an EMBL/GenBank/DDBJ whole genome shotgun (WGS) entry which is preliminary data.</text>
</comment>
<sequence>MKITDVLIPAMTQCDLAWSSKKRVLQNLSSLVSEHLGGDADQADSLFHSFVAREKLGSTSIGDGVAIPHCRAAGFKRIHGCLITLQNPIDFDAYDDEPVDLIFALVVPEEKNDEHLATLASIAALMQKDSSRQLLRECQNNEDLYNTAVKLERSR</sequence>
<name>A0A0R2UC21_9GAMM</name>
<dbReference type="PROSITE" id="PS51094">
    <property type="entry name" value="PTS_EIIA_TYPE_2"/>
    <property type="match status" value="1"/>
</dbReference>
<proteinExistence type="predicted"/>
<gene>
    <name evidence="2" type="ORF">ABS24_08815</name>
</gene>
<accession>A0A0R2UC21</accession>
<dbReference type="Pfam" id="PF00359">
    <property type="entry name" value="PTS_EIIA_2"/>
    <property type="match status" value="1"/>
</dbReference>
<dbReference type="InterPro" id="IPR016152">
    <property type="entry name" value="PTrfase/Anion_transptr"/>
</dbReference>
<dbReference type="EMBL" id="LICA01000022">
    <property type="protein sequence ID" value="KRO97014.1"/>
    <property type="molecule type" value="Genomic_DNA"/>
</dbReference>
<dbReference type="CDD" id="cd00211">
    <property type="entry name" value="PTS_IIA_fru"/>
    <property type="match status" value="1"/>
</dbReference>
<dbReference type="SUPFAM" id="SSF55804">
    <property type="entry name" value="Phoshotransferase/anion transport protein"/>
    <property type="match status" value="1"/>
</dbReference>